<reference evidence="3" key="1">
    <citation type="journal article" date="2019" name="Int. J. Syst. Evol. Microbiol.">
        <title>The Global Catalogue of Microorganisms (GCM) 10K type strain sequencing project: providing services to taxonomists for standard genome sequencing and annotation.</title>
        <authorList>
            <consortium name="The Broad Institute Genomics Platform"/>
            <consortium name="The Broad Institute Genome Sequencing Center for Infectious Disease"/>
            <person name="Wu L."/>
            <person name="Ma J."/>
        </authorList>
    </citation>
    <scope>NUCLEOTIDE SEQUENCE [LARGE SCALE GENOMIC DNA]</scope>
    <source>
        <strain evidence="3">JCM 17441</strain>
    </source>
</reference>
<gene>
    <name evidence="2" type="ORF">GCM10022255_110110</name>
</gene>
<evidence type="ECO:0000313" key="3">
    <source>
        <dbReference type="Proteomes" id="UP001500620"/>
    </source>
</evidence>
<keyword evidence="3" id="KW-1185">Reference proteome</keyword>
<organism evidence="2 3">
    <name type="scientific">Dactylosporangium darangshiense</name>
    <dbReference type="NCBI Taxonomy" id="579108"/>
    <lineage>
        <taxon>Bacteria</taxon>
        <taxon>Bacillati</taxon>
        <taxon>Actinomycetota</taxon>
        <taxon>Actinomycetes</taxon>
        <taxon>Micromonosporales</taxon>
        <taxon>Micromonosporaceae</taxon>
        <taxon>Dactylosporangium</taxon>
    </lineage>
</organism>
<feature type="region of interest" description="Disordered" evidence="1">
    <location>
        <begin position="1"/>
        <end position="26"/>
    </location>
</feature>
<evidence type="ECO:0000256" key="1">
    <source>
        <dbReference type="SAM" id="MobiDB-lite"/>
    </source>
</evidence>
<sequence>MDARPPRTASYEGRDPLRATADSYDGPRALVGAPVMWVLSPHPIRTIQGRMTTHPNKERR</sequence>
<accession>A0ABP8DUG2</accession>
<dbReference type="EMBL" id="BAABAT010000075">
    <property type="protein sequence ID" value="GAA4263650.1"/>
    <property type="molecule type" value="Genomic_DNA"/>
</dbReference>
<name>A0ABP8DUG2_9ACTN</name>
<comment type="caution">
    <text evidence="2">The sequence shown here is derived from an EMBL/GenBank/DDBJ whole genome shotgun (WGS) entry which is preliminary data.</text>
</comment>
<proteinExistence type="predicted"/>
<dbReference type="Proteomes" id="UP001500620">
    <property type="component" value="Unassembled WGS sequence"/>
</dbReference>
<evidence type="ECO:0000313" key="2">
    <source>
        <dbReference type="EMBL" id="GAA4263650.1"/>
    </source>
</evidence>
<protein>
    <submittedName>
        <fullName evidence="2">Uncharacterized protein</fullName>
    </submittedName>
</protein>